<sequence length="75" mass="8234">MPGQDDPLAGVADTVDELREVGPGLRHWDLSCHAEILAFCTFLLFCTELEPVRGRSAPARGHPPRVQARVAAKER</sequence>
<protein>
    <submittedName>
        <fullName evidence="2">Uncharacterized protein</fullName>
    </submittedName>
</protein>
<dbReference type="EMBL" id="BAABHJ010000017">
    <property type="protein sequence ID" value="GAA4611416.1"/>
    <property type="molecule type" value="Genomic_DNA"/>
</dbReference>
<evidence type="ECO:0000313" key="2">
    <source>
        <dbReference type="EMBL" id="GAA4611416.1"/>
    </source>
</evidence>
<proteinExistence type="predicted"/>
<accession>A0ABP8TPZ8</accession>
<gene>
    <name evidence="2" type="ORF">GCM10023195_48310</name>
</gene>
<comment type="caution">
    <text evidence="2">The sequence shown here is derived from an EMBL/GenBank/DDBJ whole genome shotgun (WGS) entry which is preliminary data.</text>
</comment>
<dbReference type="Proteomes" id="UP001500212">
    <property type="component" value="Unassembled WGS sequence"/>
</dbReference>
<keyword evidence="3" id="KW-1185">Reference proteome</keyword>
<evidence type="ECO:0000256" key="1">
    <source>
        <dbReference type="SAM" id="MobiDB-lite"/>
    </source>
</evidence>
<reference evidence="3" key="1">
    <citation type="journal article" date="2019" name="Int. J. Syst. Evol. Microbiol.">
        <title>The Global Catalogue of Microorganisms (GCM) 10K type strain sequencing project: providing services to taxonomists for standard genome sequencing and annotation.</title>
        <authorList>
            <consortium name="The Broad Institute Genomics Platform"/>
            <consortium name="The Broad Institute Genome Sequencing Center for Infectious Disease"/>
            <person name="Wu L."/>
            <person name="Ma J."/>
        </authorList>
    </citation>
    <scope>NUCLEOTIDE SEQUENCE [LARGE SCALE GENOMIC DNA]</scope>
    <source>
        <strain evidence="3">JCM 17938</strain>
    </source>
</reference>
<feature type="region of interest" description="Disordered" evidence="1">
    <location>
        <begin position="55"/>
        <end position="75"/>
    </location>
</feature>
<organism evidence="2 3">
    <name type="scientific">Actinoallomurus liliacearum</name>
    <dbReference type="NCBI Taxonomy" id="1080073"/>
    <lineage>
        <taxon>Bacteria</taxon>
        <taxon>Bacillati</taxon>
        <taxon>Actinomycetota</taxon>
        <taxon>Actinomycetes</taxon>
        <taxon>Streptosporangiales</taxon>
        <taxon>Thermomonosporaceae</taxon>
        <taxon>Actinoallomurus</taxon>
    </lineage>
</organism>
<name>A0ABP8TPZ8_9ACTN</name>
<evidence type="ECO:0000313" key="3">
    <source>
        <dbReference type="Proteomes" id="UP001500212"/>
    </source>
</evidence>